<dbReference type="PROSITE" id="PS51915">
    <property type="entry name" value="ZAD"/>
    <property type="match status" value="1"/>
</dbReference>
<dbReference type="GO" id="GO:0000981">
    <property type="term" value="F:DNA-binding transcription factor activity, RNA polymerase II-specific"/>
    <property type="evidence" value="ECO:0007669"/>
    <property type="project" value="TreeGrafter"/>
</dbReference>
<dbReference type="Pfam" id="PF12874">
    <property type="entry name" value="zf-met"/>
    <property type="match status" value="1"/>
</dbReference>
<dbReference type="FunFam" id="3.30.160.60:FF:002343">
    <property type="entry name" value="Zinc finger protein 33A"/>
    <property type="match status" value="1"/>
</dbReference>
<feature type="domain" description="C2H2-type" evidence="7">
    <location>
        <begin position="325"/>
        <end position="352"/>
    </location>
</feature>
<keyword evidence="2" id="KW-0677">Repeat</keyword>
<feature type="binding site" evidence="6">
    <location>
        <position position="57"/>
    </location>
    <ligand>
        <name>Zn(2+)</name>
        <dbReference type="ChEBI" id="CHEBI:29105"/>
    </ligand>
</feature>
<evidence type="ECO:0000259" key="8">
    <source>
        <dbReference type="PROSITE" id="PS51915"/>
    </source>
</evidence>
<keyword evidence="4 6" id="KW-0862">Zinc</keyword>
<feature type="domain" description="C2H2-type" evidence="7">
    <location>
        <begin position="381"/>
        <end position="409"/>
    </location>
</feature>
<name>A0AAU9V8H9_EUPED</name>
<feature type="domain" description="C2H2-type" evidence="7">
    <location>
        <begin position="494"/>
        <end position="521"/>
    </location>
</feature>
<evidence type="ECO:0000256" key="1">
    <source>
        <dbReference type="ARBA" id="ARBA00022723"/>
    </source>
</evidence>
<dbReference type="InterPro" id="IPR012934">
    <property type="entry name" value="Znf_AD"/>
</dbReference>
<dbReference type="GO" id="GO:0005634">
    <property type="term" value="C:nucleus"/>
    <property type="evidence" value="ECO:0007669"/>
    <property type="project" value="InterPro"/>
</dbReference>
<dbReference type="PANTHER" id="PTHR24409">
    <property type="entry name" value="ZINC FINGER PROTEIN 142"/>
    <property type="match status" value="1"/>
</dbReference>
<dbReference type="Gene3D" id="3.30.160.60">
    <property type="entry name" value="Classic Zinc Finger"/>
    <property type="match status" value="6"/>
</dbReference>
<reference evidence="9" key="1">
    <citation type="submission" date="2022-03" db="EMBL/GenBank/DDBJ databases">
        <authorList>
            <person name="Tunstrom K."/>
        </authorList>
    </citation>
    <scope>NUCLEOTIDE SEQUENCE</scope>
</reference>
<evidence type="ECO:0000313" key="9">
    <source>
        <dbReference type="EMBL" id="CAH2108092.1"/>
    </source>
</evidence>
<feature type="domain" description="C2H2-type" evidence="7">
    <location>
        <begin position="466"/>
        <end position="493"/>
    </location>
</feature>
<dbReference type="FunFam" id="3.30.160.60:FF:000446">
    <property type="entry name" value="Zinc finger protein"/>
    <property type="match status" value="1"/>
</dbReference>
<sequence length="554" mass="65023">MSNFSYNNTFSSDSCRICFDKVFIGGVDLTKDENMLKLFEFCVGISINISCPPKKLCLKCGEILENYVKFKQKCIDSEVRWKSFHEDFEKNDLTKCIQQSELKIKEEATKCDDSNIFCEETNKNKEGNENKNNNQDISPYPMICDSEKLIIENYINDDEFNSENINETCQYETNFINDKNTKKYQCKKCKKEYSKHKWLVTHKMNVCFKEFYKRMINNKKVNTNKTKGLENSDTKDVPAPLSSCGLCTTPSTCDVTIHMDEHWANNDLQCQLCDYYGRDFADMITHSFQHNPKKKLICHVCKKKKASILSLQFHFRSMHLQKAGGICSICNKTFTKFKTWKRHERLHNENSLFICDHCGRKFLYKHEIKSHLIYHTDVRLFVCETCGKGFKRMSGLKDHIENLHRIRQPVKCEHCDKTYKSQSKLEIHLRNVAKDKPFICEVCSKRFISEKVLQKHMFWHTGERPHRCEVCGSRYKAKGQLNIHMRNHTGFMPHKCVDCGKSFPAAKQLKRHQSVHTGVRAYKCEHCERSFHEKKTMLEHATQHKSSQNVKSEN</sequence>
<dbReference type="FunFam" id="3.30.160.60:FF:000072">
    <property type="entry name" value="zinc finger protein 143 isoform X1"/>
    <property type="match status" value="1"/>
</dbReference>
<comment type="caution">
    <text evidence="9">The sequence shown here is derived from an EMBL/GenBank/DDBJ whole genome shotgun (WGS) entry which is preliminary data.</text>
</comment>
<dbReference type="Pfam" id="PF13912">
    <property type="entry name" value="zf-C2H2_6"/>
    <property type="match status" value="1"/>
</dbReference>
<keyword evidence="3 5" id="KW-0863">Zinc-finger</keyword>
<accession>A0AAU9V8H9</accession>
<dbReference type="PROSITE" id="PS00028">
    <property type="entry name" value="ZINC_FINGER_C2H2_1"/>
    <property type="match status" value="7"/>
</dbReference>
<gene>
    <name evidence="9" type="ORF">EEDITHA_LOCUS22057</name>
</gene>
<organism evidence="9 10">
    <name type="scientific">Euphydryas editha</name>
    <name type="common">Edith's checkerspot</name>
    <dbReference type="NCBI Taxonomy" id="104508"/>
    <lineage>
        <taxon>Eukaryota</taxon>
        <taxon>Metazoa</taxon>
        <taxon>Ecdysozoa</taxon>
        <taxon>Arthropoda</taxon>
        <taxon>Hexapoda</taxon>
        <taxon>Insecta</taxon>
        <taxon>Pterygota</taxon>
        <taxon>Neoptera</taxon>
        <taxon>Endopterygota</taxon>
        <taxon>Lepidoptera</taxon>
        <taxon>Glossata</taxon>
        <taxon>Ditrysia</taxon>
        <taxon>Papilionoidea</taxon>
        <taxon>Nymphalidae</taxon>
        <taxon>Nymphalinae</taxon>
        <taxon>Euphydryas</taxon>
    </lineage>
</organism>
<feature type="binding site" evidence="6">
    <location>
        <position position="15"/>
    </location>
    <ligand>
        <name>Zn(2+)</name>
        <dbReference type="ChEBI" id="CHEBI:29105"/>
    </ligand>
</feature>
<evidence type="ECO:0000259" key="7">
    <source>
        <dbReference type="PROSITE" id="PS50157"/>
    </source>
</evidence>
<evidence type="ECO:0000256" key="3">
    <source>
        <dbReference type="ARBA" id="ARBA00022771"/>
    </source>
</evidence>
<dbReference type="Pfam" id="PF13913">
    <property type="entry name" value="zf-C2HC_2"/>
    <property type="match status" value="1"/>
</dbReference>
<feature type="domain" description="C2H2-type" evidence="7">
    <location>
        <begin position="522"/>
        <end position="549"/>
    </location>
</feature>
<feature type="domain" description="C2H2-type" evidence="7">
    <location>
        <begin position="410"/>
        <end position="437"/>
    </location>
</feature>
<dbReference type="Pfam" id="PF00096">
    <property type="entry name" value="zf-C2H2"/>
    <property type="match status" value="4"/>
</dbReference>
<evidence type="ECO:0000256" key="2">
    <source>
        <dbReference type="ARBA" id="ARBA00022737"/>
    </source>
</evidence>
<proteinExistence type="predicted"/>
<evidence type="ECO:0000313" key="10">
    <source>
        <dbReference type="Proteomes" id="UP001153954"/>
    </source>
</evidence>
<feature type="binding site" evidence="6">
    <location>
        <position position="18"/>
    </location>
    <ligand>
        <name>Zn(2+)</name>
        <dbReference type="ChEBI" id="CHEBI:29105"/>
    </ligand>
</feature>
<dbReference type="SUPFAM" id="SSF57667">
    <property type="entry name" value="beta-beta-alpha zinc fingers"/>
    <property type="match status" value="5"/>
</dbReference>
<keyword evidence="1 6" id="KW-0479">Metal-binding</keyword>
<evidence type="ECO:0000256" key="6">
    <source>
        <dbReference type="PROSITE-ProRule" id="PRU01263"/>
    </source>
</evidence>
<dbReference type="PROSITE" id="PS50157">
    <property type="entry name" value="ZINC_FINGER_C2H2_2"/>
    <property type="match status" value="8"/>
</dbReference>
<dbReference type="InterPro" id="IPR013087">
    <property type="entry name" value="Znf_C2H2_type"/>
</dbReference>
<evidence type="ECO:0000256" key="4">
    <source>
        <dbReference type="ARBA" id="ARBA00022833"/>
    </source>
</evidence>
<feature type="domain" description="C2H2-type" evidence="7">
    <location>
        <begin position="438"/>
        <end position="465"/>
    </location>
</feature>
<dbReference type="GO" id="GO:0008270">
    <property type="term" value="F:zinc ion binding"/>
    <property type="evidence" value="ECO:0007669"/>
    <property type="project" value="UniProtKB-UniRule"/>
</dbReference>
<protein>
    <submittedName>
        <fullName evidence="9">Uncharacterized protein</fullName>
    </submittedName>
</protein>
<feature type="domain" description="C2H2-type" evidence="7">
    <location>
        <begin position="353"/>
        <end position="380"/>
    </location>
</feature>
<evidence type="ECO:0000256" key="5">
    <source>
        <dbReference type="PROSITE-ProRule" id="PRU00042"/>
    </source>
</evidence>
<feature type="binding site" evidence="6">
    <location>
        <position position="60"/>
    </location>
    <ligand>
        <name>Zn(2+)</name>
        <dbReference type="ChEBI" id="CHEBI:29105"/>
    </ligand>
</feature>
<dbReference type="EMBL" id="CAKOGL010000031">
    <property type="protein sequence ID" value="CAH2108092.1"/>
    <property type="molecule type" value="Genomic_DNA"/>
</dbReference>
<dbReference type="SMART" id="SM00868">
    <property type="entry name" value="zf-AD"/>
    <property type="match status" value="2"/>
</dbReference>
<feature type="domain" description="ZAD" evidence="8">
    <location>
        <begin position="13"/>
        <end position="84"/>
    </location>
</feature>
<dbReference type="InterPro" id="IPR036236">
    <property type="entry name" value="Znf_C2H2_sf"/>
</dbReference>
<dbReference type="GO" id="GO:0000977">
    <property type="term" value="F:RNA polymerase II transcription regulatory region sequence-specific DNA binding"/>
    <property type="evidence" value="ECO:0007669"/>
    <property type="project" value="TreeGrafter"/>
</dbReference>
<dbReference type="Proteomes" id="UP001153954">
    <property type="component" value="Unassembled WGS sequence"/>
</dbReference>
<dbReference type="PANTHER" id="PTHR24409:SF434">
    <property type="entry name" value="FI01124P-RELATED"/>
    <property type="match status" value="1"/>
</dbReference>
<dbReference type="SMART" id="SM00355">
    <property type="entry name" value="ZnF_C2H2"/>
    <property type="match status" value="11"/>
</dbReference>
<dbReference type="AlphaFoldDB" id="A0AAU9V8H9"/>
<keyword evidence="10" id="KW-1185">Reference proteome</keyword>